<dbReference type="Proteomes" id="UP000828390">
    <property type="component" value="Unassembled WGS sequence"/>
</dbReference>
<protein>
    <submittedName>
        <fullName evidence="1">Uncharacterized protein</fullName>
    </submittedName>
</protein>
<dbReference type="EMBL" id="JAIWYP010000003">
    <property type="protein sequence ID" value="KAH3855435.1"/>
    <property type="molecule type" value="Genomic_DNA"/>
</dbReference>
<sequence>MKQHILSGGRSRSFVKVILQALYYREEDNENEQGLIIITRHGAHEGLIGQRALDFPKERNSLANTRVAGVEQEFNNNYRAWLSISAEQSRRTFIDRTRFVGALFQRRASNRV</sequence>
<evidence type="ECO:0000313" key="1">
    <source>
        <dbReference type="EMBL" id="KAH3855435.1"/>
    </source>
</evidence>
<keyword evidence="2" id="KW-1185">Reference proteome</keyword>
<name>A0A9D4R6V7_DREPO</name>
<reference evidence="1" key="1">
    <citation type="journal article" date="2019" name="bioRxiv">
        <title>The Genome of the Zebra Mussel, Dreissena polymorpha: A Resource for Invasive Species Research.</title>
        <authorList>
            <person name="McCartney M.A."/>
            <person name="Auch B."/>
            <person name="Kono T."/>
            <person name="Mallez S."/>
            <person name="Zhang Y."/>
            <person name="Obille A."/>
            <person name="Becker A."/>
            <person name="Abrahante J.E."/>
            <person name="Garbe J."/>
            <person name="Badalamenti J.P."/>
            <person name="Herman A."/>
            <person name="Mangelson H."/>
            <person name="Liachko I."/>
            <person name="Sullivan S."/>
            <person name="Sone E.D."/>
            <person name="Koren S."/>
            <person name="Silverstein K.A.T."/>
            <person name="Beckman K.B."/>
            <person name="Gohl D.M."/>
        </authorList>
    </citation>
    <scope>NUCLEOTIDE SEQUENCE</scope>
    <source>
        <strain evidence="1">Duluth1</strain>
        <tissue evidence="1">Whole animal</tissue>
    </source>
</reference>
<evidence type="ECO:0000313" key="2">
    <source>
        <dbReference type="Proteomes" id="UP000828390"/>
    </source>
</evidence>
<reference evidence="1" key="2">
    <citation type="submission" date="2020-11" db="EMBL/GenBank/DDBJ databases">
        <authorList>
            <person name="McCartney M.A."/>
            <person name="Auch B."/>
            <person name="Kono T."/>
            <person name="Mallez S."/>
            <person name="Becker A."/>
            <person name="Gohl D.M."/>
            <person name="Silverstein K.A.T."/>
            <person name="Koren S."/>
            <person name="Bechman K.B."/>
            <person name="Herman A."/>
            <person name="Abrahante J.E."/>
            <person name="Garbe J."/>
        </authorList>
    </citation>
    <scope>NUCLEOTIDE SEQUENCE</scope>
    <source>
        <strain evidence="1">Duluth1</strain>
        <tissue evidence="1">Whole animal</tissue>
    </source>
</reference>
<comment type="caution">
    <text evidence="1">The sequence shown here is derived from an EMBL/GenBank/DDBJ whole genome shotgun (WGS) entry which is preliminary data.</text>
</comment>
<proteinExistence type="predicted"/>
<gene>
    <name evidence="1" type="ORF">DPMN_098002</name>
</gene>
<dbReference type="AlphaFoldDB" id="A0A9D4R6V7"/>
<organism evidence="1 2">
    <name type="scientific">Dreissena polymorpha</name>
    <name type="common">Zebra mussel</name>
    <name type="synonym">Mytilus polymorpha</name>
    <dbReference type="NCBI Taxonomy" id="45954"/>
    <lineage>
        <taxon>Eukaryota</taxon>
        <taxon>Metazoa</taxon>
        <taxon>Spiralia</taxon>
        <taxon>Lophotrochozoa</taxon>
        <taxon>Mollusca</taxon>
        <taxon>Bivalvia</taxon>
        <taxon>Autobranchia</taxon>
        <taxon>Heteroconchia</taxon>
        <taxon>Euheterodonta</taxon>
        <taxon>Imparidentia</taxon>
        <taxon>Neoheterodontei</taxon>
        <taxon>Myida</taxon>
        <taxon>Dreissenoidea</taxon>
        <taxon>Dreissenidae</taxon>
        <taxon>Dreissena</taxon>
    </lineage>
</organism>
<accession>A0A9D4R6V7</accession>